<keyword evidence="1" id="KW-0812">Transmembrane</keyword>
<evidence type="ECO:0000313" key="2">
    <source>
        <dbReference type="EMBL" id="KJA19801.1"/>
    </source>
</evidence>
<dbReference type="AlphaFoldDB" id="A0A0D2NTB4"/>
<name>A0A0D2NTB4_HYPSF</name>
<evidence type="ECO:0000313" key="3">
    <source>
        <dbReference type="Proteomes" id="UP000054270"/>
    </source>
</evidence>
<organism evidence="2 3">
    <name type="scientific">Hypholoma sublateritium (strain FD-334 SS-4)</name>
    <dbReference type="NCBI Taxonomy" id="945553"/>
    <lineage>
        <taxon>Eukaryota</taxon>
        <taxon>Fungi</taxon>
        <taxon>Dikarya</taxon>
        <taxon>Basidiomycota</taxon>
        <taxon>Agaricomycotina</taxon>
        <taxon>Agaricomycetes</taxon>
        <taxon>Agaricomycetidae</taxon>
        <taxon>Agaricales</taxon>
        <taxon>Agaricineae</taxon>
        <taxon>Strophariaceae</taxon>
        <taxon>Hypholoma</taxon>
    </lineage>
</organism>
<accession>A0A0D2NTB4</accession>
<gene>
    <name evidence="2" type="ORF">HYPSUDRAFT_850344</name>
</gene>
<proteinExistence type="predicted"/>
<dbReference type="Proteomes" id="UP000054270">
    <property type="component" value="Unassembled WGS sequence"/>
</dbReference>
<feature type="transmembrane region" description="Helical" evidence="1">
    <location>
        <begin position="31"/>
        <end position="50"/>
    </location>
</feature>
<keyword evidence="1" id="KW-0472">Membrane</keyword>
<evidence type="ECO:0000256" key="1">
    <source>
        <dbReference type="SAM" id="Phobius"/>
    </source>
</evidence>
<keyword evidence="1" id="KW-1133">Transmembrane helix</keyword>
<keyword evidence="3" id="KW-1185">Reference proteome</keyword>
<protein>
    <submittedName>
        <fullName evidence="2">Uncharacterized protein</fullName>
    </submittedName>
</protein>
<sequence>MYDLPNLPDLLRVNFFRPSASFPSIKLTGSVSNTLSFILILILIVSLFPLDGGYLGSSTIPLISLNSNKAIGGTLSHRRQRYLILWQECQRRPEFAHRL</sequence>
<reference evidence="3" key="1">
    <citation type="submission" date="2014-04" db="EMBL/GenBank/DDBJ databases">
        <title>Evolutionary Origins and Diversification of the Mycorrhizal Mutualists.</title>
        <authorList>
            <consortium name="DOE Joint Genome Institute"/>
            <consortium name="Mycorrhizal Genomics Consortium"/>
            <person name="Kohler A."/>
            <person name="Kuo A."/>
            <person name="Nagy L.G."/>
            <person name="Floudas D."/>
            <person name="Copeland A."/>
            <person name="Barry K.W."/>
            <person name="Cichocki N."/>
            <person name="Veneault-Fourrey C."/>
            <person name="LaButti K."/>
            <person name="Lindquist E.A."/>
            <person name="Lipzen A."/>
            <person name="Lundell T."/>
            <person name="Morin E."/>
            <person name="Murat C."/>
            <person name="Riley R."/>
            <person name="Ohm R."/>
            <person name="Sun H."/>
            <person name="Tunlid A."/>
            <person name="Henrissat B."/>
            <person name="Grigoriev I.V."/>
            <person name="Hibbett D.S."/>
            <person name="Martin F."/>
        </authorList>
    </citation>
    <scope>NUCLEOTIDE SEQUENCE [LARGE SCALE GENOMIC DNA]</scope>
    <source>
        <strain evidence="3">FD-334 SS-4</strain>
    </source>
</reference>
<dbReference type="EMBL" id="KN817573">
    <property type="protein sequence ID" value="KJA19801.1"/>
    <property type="molecule type" value="Genomic_DNA"/>
</dbReference>